<proteinExistence type="predicted"/>
<dbReference type="GeneID" id="37117279"/>
<comment type="caution">
    <text evidence="1">The sequence shown here is derived from an EMBL/GenBank/DDBJ whole genome shotgun (WGS) entry which is preliminary data.</text>
</comment>
<evidence type="ECO:0000313" key="1">
    <source>
        <dbReference type="EMBL" id="PWY83241.1"/>
    </source>
</evidence>
<dbReference type="AlphaFoldDB" id="A0A317WBV0"/>
<dbReference type="Gene3D" id="3.40.50.1820">
    <property type="entry name" value="alpha/beta hydrolase"/>
    <property type="match status" value="1"/>
</dbReference>
<dbReference type="EMBL" id="MSFK01000019">
    <property type="protein sequence ID" value="PWY83241.1"/>
    <property type="molecule type" value="Genomic_DNA"/>
</dbReference>
<dbReference type="Proteomes" id="UP000246702">
    <property type="component" value="Unassembled WGS sequence"/>
</dbReference>
<dbReference type="InterPro" id="IPR029058">
    <property type="entry name" value="AB_hydrolase_fold"/>
</dbReference>
<dbReference type="SUPFAM" id="SSF53474">
    <property type="entry name" value="alpha/beta-Hydrolases"/>
    <property type="match status" value="1"/>
</dbReference>
<dbReference type="GO" id="GO:0016787">
    <property type="term" value="F:hydrolase activity"/>
    <property type="evidence" value="ECO:0007669"/>
    <property type="project" value="UniProtKB-KW"/>
</dbReference>
<keyword evidence="2" id="KW-1185">Reference proteome</keyword>
<name>A0A317WBV0_9EURO</name>
<dbReference type="OrthoDB" id="4499872at2759"/>
<dbReference type="STRING" id="1450535.A0A317WBV0"/>
<sequence>MDSRIPNMSDHALIGLASQLPLNAPSPIISISPIILPMPSRITDLHLKLTLPVPNTNPSTPHPIILLSHGHGASNNLSSMHGYTPLANFWATHGFAVIQPTHLASKSLNLQSEKSPTDPLFWRSRITDMSTIIDRLPEIESSYPALLHGRLDHTRIAVAGHSLGGHTAGMLLGGTLLDPETNHSLINLSDPLIKAGILLAAPGNGNSGEGLSKMVVERFGFLKDYSLREVERAMLVVVGDCDDAPHLTSRGAEWYADGFWGSKGVQEGGEEKVLLTLFGGRHCLGGVSGFDAAEAREEESPERVAVVQRLSWAWLRARLCGEEEVWEEACRVFGGWRGWAEWRGSSCYRVYI</sequence>
<dbReference type="RefSeq" id="XP_025466026.1">
    <property type="nucleotide sequence ID" value="XM_025615136.1"/>
</dbReference>
<accession>A0A317WBV0</accession>
<keyword evidence="1" id="KW-0378">Hydrolase</keyword>
<protein>
    <submittedName>
        <fullName evidence="1">Alpha/beta-hydrolase</fullName>
    </submittedName>
</protein>
<dbReference type="PANTHER" id="PTHR33428">
    <property type="entry name" value="CHLOROPHYLLASE-2, CHLOROPLASTIC"/>
    <property type="match status" value="1"/>
</dbReference>
<reference evidence="1 2" key="1">
    <citation type="submission" date="2016-12" db="EMBL/GenBank/DDBJ databases">
        <title>The genomes of Aspergillus section Nigri reveals drivers in fungal speciation.</title>
        <authorList>
            <consortium name="DOE Joint Genome Institute"/>
            <person name="Vesth T.C."/>
            <person name="Nybo J."/>
            <person name="Theobald S."/>
            <person name="Brandl J."/>
            <person name="Frisvad J.C."/>
            <person name="Nielsen K.F."/>
            <person name="Lyhne E.K."/>
            <person name="Kogle M.E."/>
            <person name="Kuo A."/>
            <person name="Riley R."/>
            <person name="Clum A."/>
            <person name="Nolan M."/>
            <person name="Lipzen A."/>
            <person name="Salamov A."/>
            <person name="Henrissat B."/>
            <person name="Wiebenga A."/>
            <person name="De Vries R.P."/>
            <person name="Grigoriev I.V."/>
            <person name="Mortensen U.H."/>
            <person name="Andersen M.R."/>
            <person name="Baker S.E."/>
        </authorList>
    </citation>
    <scope>NUCLEOTIDE SEQUENCE [LARGE SCALE GENOMIC DNA]</scope>
    <source>
        <strain evidence="1 2">CBS 115572</strain>
    </source>
</reference>
<gene>
    <name evidence="1" type="ORF">BO94DRAFT_576435</name>
</gene>
<evidence type="ECO:0000313" key="2">
    <source>
        <dbReference type="Proteomes" id="UP000246702"/>
    </source>
</evidence>
<dbReference type="PANTHER" id="PTHR33428:SF14">
    <property type="entry name" value="CARBOXYLESTERASE TYPE B DOMAIN-CONTAINING PROTEIN"/>
    <property type="match status" value="1"/>
</dbReference>
<organism evidence="1 2">
    <name type="scientific">Aspergillus sclerotioniger CBS 115572</name>
    <dbReference type="NCBI Taxonomy" id="1450535"/>
    <lineage>
        <taxon>Eukaryota</taxon>
        <taxon>Fungi</taxon>
        <taxon>Dikarya</taxon>
        <taxon>Ascomycota</taxon>
        <taxon>Pezizomycotina</taxon>
        <taxon>Eurotiomycetes</taxon>
        <taxon>Eurotiomycetidae</taxon>
        <taxon>Eurotiales</taxon>
        <taxon>Aspergillaceae</taxon>
        <taxon>Aspergillus</taxon>
        <taxon>Aspergillus subgen. Circumdati</taxon>
    </lineage>
</organism>